<dbReference type="PANTHER" id="PTHR24320:SF282">
    <property type="entry name" value="WW DOMAIN-CONTAINING OXIDOREDUCTASE"/>
    <property type="match status" value="1"/>
</dbReference>
<evidence type="ECO:0000256" key="1">
    <source>
        <dbReference type="ARBA" id="ARBA00006484"/>
    </source>
</evidence>
<protein>
    <submittedName>
        <fullName evidence="4">Uncharacterized protein</fullName>
    </submittedName>
</protein>
<dbReference type="AlphaFoldDB" id="A0A3P7MJP9"/>
<proteinExistence type="inferred from homology"/>
<sequence length="220" mass="24218">MTSPAIIGDSVGDFFDVDLTGRTFLITGTTSGIGTETARALALKGGHVVMANRNIVQSDALKERILAEKPDAKIDMIMCDLSSLQSVQTAANEPIHALILNAGVFSPVQKTTIDGMESSFGVNHVAHQYLVRELLPVLRQSHARIVIVSSHAHKHTGVRSVSLILCVFKAVQCSHGYEASSRRKQEWYLCIYATSWNDDRHRYLAKLRSSREILECGLKT</sequence>
<gene>
    <name evidence="4" type="ORF">CGOC_LOCUS9378</name>
</gene>
<dbReference type="InterPro" id="IPR002347">
    <property type="entry name" value="SDR_fam"/>
</dbReference>
<feature type="non-terminal residue" evidence="4">
    <location>
        <position position="220"/>
    </location>
</feature>
<organism evidence="4 5">
    <name type="scientific">Cylicostephanus goldi</name>
    <name type="common">Nematode worm</name>
    <dbReference type="NCBI Taxonomy" id="71465"/>
    <lineage>
        <taxon>Eukaryota</taxon>
        <taxon>Metazoa</taxon>
        <taxon>Ecdysozoa</taxon>
        <taxon>Nematoda</taxon>
        <taxon>Chromadorea</taxon>
        <taxon>Rhabditida</taxon>
        <taxon>Rhabditina</taxon>
        <taxon>Rhabditomorpha</taxon>
        <taxon>Strongyloidea</taxon>
        <taxon>Strongylidae</taxon>
        <taxon>Cylicostephanus</taxon>
    </lineage>
</organism>
<dbReference type="Pfam" id="PF00106">
    <property type="entry name" value="adh_short"/>
    <property type="match status" value="1"/>
</dbReference>
<dbReference type="PRINTS" id="PR00081">
    <property type="entry name" value="GDHRDH"/>
</dbReference>
<dbReference type="Gene3D" id="3.40.50.720">
    <property type="entry name" value="NAD(P)-binding Rossmann-like Domain"/>
    <property type="match status" value="1"/>
</dbReference>
<reference evidence="4 5" key="1">
    <citation type="submission" date="2018-11" db="EMBL/GenBank/DDBJ databases">
        <authorList>
            <consortium name="Pathogen Informatics"/>
        </authorList>
    </citation>
    <scope>NUCLEOTIDE SEQUENCE [LARGE SCALE GENOMIC DNA]</scope>
</reference>
<accession>A0A3P7MJP9</accession>
<comment type="similarity">
    <text evidence="1">Belongs to the short-chain dehydrogenases/reductases (SDR) family.</text>
</comment>
<keyword evidence="3" id="KW-0560">Oxidoreductase</keyword>
<dbReference type="PANTHER" id="PTHR24320">
    <property type="entry name" value="RETINOL DEHYDROGENASE"/>
    <property type="match status" value="1"/>
</dbReference>
<evidence type="ECO:0000256" key="3">
    <source>
        <dbReference type="ARBA" id="ARBA00023002"/>
    </source>
</evidence>
<evidence type="ECO:0000313" key="5">
    <source>
        <dbReference type="Proteomes" id="UP000271889"/>
    </source>
</evidence>
<dbReference type="SUPFAM" id="SSF51735">
    <property type="entry name" value="NAD(P)-binding Rossmann-fold domains"/>
    <property type="match status" value="1"/>
</dbReference>
<name>A0A3P7MJP9_CYLGO</name>
<evidence type="ECO:0000313" key="4">
    <source>
        <dbReference type="EMBL" id="VDN22708.1"/>
    </source>
</evidence>
<dbReference type="EMBL" id="UYRV01106727">
    <property type="protein sequence ID" value="VDN22708.1"/>
    <property type="molecule type" value="Genomic_DNA"/>
</dbReference>
<dbReference type="Proteomes" id="UP000271889">
    <property type="component" value="Unassembled WGS sequence"/>
</dbReference>
<keyword evidence="5" id="KW-1185">Reference proteome</keyword>
<dbReference type="GO" id="GO:0016491">
    <property type="term" value="F:oxidoreductase activity"/>
    <property type="evidence" value="ECO:0007669"/>
    <property type="project" value="UniProtKB-KW"/>
</dbReference>
<evidence type="ECO:0000256" key="2">
    <source>
        <dbReference type="ARBA" id="ARBA00022857"/>
    </source>
</evidence>
<dbReference type="OrthoDB" id="9989144at2759"/>
<dbReference type="InterPro" id="IPR036291">
    <property type="entry name" value="NAD(P)-bd_dom_sf"/>
</dbReference>
<keyword evidence="2" id="KW-0521">NADP</keyword>